<protein>
    <recommendedName>
        <fullName evidence="13">Signal transducer and activator of transcription</fullName>
    </recommendedName>
</protein>
<dbReference type="InterPro" id="IPR048988">
    <property type="entry name" value="STAT_linker"/>
</dbReference>
<dbReference type="SUPFAM" id="SSF48092">
    <property type="entry name" value="Transcription factor STAT-4 N-domain"/>
    <property type="match status" value="1"/>
</dbReference>
<organism evidence="15 16">
    <name type="scientific">Cirrhinus molitorella</name>
    <name type="common">mud carp</name>
    <dbReference type="NCBI Taxonomy" id="172907"/>
    <lineage>
        <taxon>Eukaryota</taxon>
        <taxon>Metazoa</taxon>
        <taxon>Chordata</taxon>
        <taxon>Craniata</taxon>
        <taxon>Vertebrata</taxon>
        <taxon>Euteleostomi</taxon>
        <taxon>Actinopterygii</taxon>
        <taxon>Neopterygii</taxon>
        <taxon>Teleostei</taxon>
        <taxon>Ostariophysi</taxon>
        <taxon>Cypriniformes</taxon>
        <taxon>Cyprinidae</taxon>
        <taxon>Labeoninae</taxon>
        <taxon>Labeonini</taxon>
        <taxon>Cirrhinus</taxon>
    </lineage>
</organism>
<dbReference type="InterPro" id="IPR008967">
    <property type="entry name" value="p53-like_TF_DNA-bd_sf"/>
</dbReference>
<dbReference type="Pfam" id="PF02864">
    <property type="entry name" value="STAT_bind"/>
    <property type="match status" value="1"/>
</dbReference>
<dbReference type="PROSITE" id="PS50001">
    <property type="entry name" value="SH2"/>
    <property type="match status" value="1"/>
</dbReference>
<dbReference type="EMBL" id="JAYMGO010000003">
    <property type="protein sequence ID" value="KAL1277981.1"/>
    <property type="molecule type" value="Genomic_DNA"/>
</dbReference>
<dbReference type="InterPro" id="IPR000980">
    <property type="entry name" value="SH2"/>
</dbReference>
<dbReference type="SMART" id="SM00252">
    <property type="entry name" value="SH2"/>
    <property type="match status" value="1"/>
</dbReference>
<keyword evidence="16" id="KW-1185">Reference proteome</keyword>
<evidence type="ECO:0000256" key="9">
    <source>
        <dbReference type="ARBA" id="ARBA00023159"/>
    </source>
</evidence>
<evidence type="ECO:0000256" key="3">
    <source>
        <dbReference type="ARBA" id="ARBA00005586"/>
    </source>
</evidence>
<dbReference type="CDD" id="cd16855">
    <property type="entry name" value="STAT5_CCD"/>
    <property type="match status" value="1"/>
</dbReference>
<dbReference type="InterPro" id="IPR013800">
    <property type="entry name" value="STAT_TF_alpha"/>
</dbReference>
<dbReference type="Pfam" id="PF21354">
    <property type="entry name" value="STAT_linker"/>
    <property type="match status" value="1"/>
</dbReference>
<gene>
    <name evidence="15" type="ORF">QQF64_024654</name>
</gene>
<evidence type="ECO:0000256" key="2">
    <source>
        <dbReference type="ARBA" id="ARBA00004496"/>
    </source>
</evidence>
<dbReference type="Pfam" id="PF00017">
    <property type="entry name" value="SH2"/>
    <property type="match status" value="1"/>
</dbReference>
<dbReference type="PANTHER" id="PTHR11801">
    <property type="entry name" value="SIGNAL TRANSDUCER AND ACTIVATOR OF TRANSCRIPTION"/>
    <property type="match status" value="1"/>
</dbReference>
<dbReference type="Pfam" id="PF01017">
    <property type="entry name" value="STAT_alpha"/>
    <property type="match status" value="1"/>
</dbReference>
<evidence type="ECO:0000256" key="11">
    <source>
        <dbReference type="ARBA" id="ARBA00023242"/>
    </source>
</evidence>
<dbReference type="Gene3D" id="1.20.1050.20">
    <property type="entry name" value="STAT transcription factor, all-alpha domain"/>
    <property type="match status" value="1"/>
</dbReference>
<dbReference type="InterPro" id="IPR036860">
    <property type="entry name" value="SH2_dom_sf"/>
</dbReference>
<evidence type="ECO:0000256" key="6">
    <source>
        <dbReference type="ARBA" id="ARBA00022999"/>
    </source>
</evidence>
<keyword evidence="6 12" id="KW-0727">SH2 domain</keyword>
<keyword evidence="4 13" id="KW-0963">Cytoplasm</keyword>
<evidence type="ECO:0000256" key="1">
    <source>
        <dbReference type="ARBA" id="ARBA00004123"/>
    </source>
</evidence>
<evidence type="ECO:0000256" key="10">
    <source>
        <dbReference type="ARBA" id="ARBA00023163"/>
    </source>
</evidence>
<dbReference type="InterPro" id="IPR036535">
    <property type="entry name" value="STAT_N_sf"/>
</dbReference>
<comment type="caution">
    <text evidence="15">The sequence shown here is derived from an EMBL/GenBank/DDBJ whole genome shotgun (WGS) entry which is preliminary data.</text>
</comment>
<keyword evidence="7 13" id="KW-0805">Transcription regulation</keyword>
<evidence type="ECO:0000259" key="14">
    <source>
        <dbReference type="PROSITE" id="PS50001"/>
    </source>
</evidence>
<dbReference type="SMART" id="SM00964">
    <property type="entry name" value="STAT_int"/>
    <property type="match status" value="1"/>
</dbReference>
<evidence type="ECO:0000313" key="16">
    <source>
        <dbReference type="Proteomes" id="UP001558613"/>
    </source>
</evidence>
<dbReference type="Gene3D" id="3.30.505.10">
    <property type="entry name" value="SH2 domain"/>
    <property type="match status" value="1"/>
</dbReference>
<keyword evidence="8 13" id="KW-0238">DNA-binding</keyword>
<dbReference type="Proteomes" id="UP001558613">
    <property type="component" value="Unassembled WGS sequence"/>
</dbReference>
<proteinExistence type="inferred from homology"/>
<evidence type="ECO:0000256" key="13">
    <source>
        <dbReference type="RuleBase" id="RU046415"/>
    </source>
</evidence>
<name>A0ABR3NMF5_9TELE</name>
<dbReference type="Gene3D" id="2.60.40.630">
    <property type="entry name" value="STAT transcription factor, DNA-binding domain"/>
    <property type="match status" value="1"/>
</dbReference>
<accession>A0ABR3NMF5</accession>
<dbReference type="InterPro" id="IPR013801">
    <property type="entry name" value="STAT_TF_DNA-bd"/>
</dbReference>
<dbReference type="SUPFAM" id="SSF49417">
    <property type="entry name" value="p53-like transcription factors"/>
    <property type="match status" value="1"/>
</dbReference>
<comment type="subcellular location">
    <subcellularLocation>
        <location evidence="2 13">Cytoplasm</location>
    </subcellularLocation>
    <subcellularLocation>
        <location evidence="1 13">Nucleus</location>
    </subcellularLocation>
</comment>
<evidence type="ECO:0000256" key="4">
    <source>
        <dbReference type="ARBA" id="ARBA00022490"/>
    </source>
</evidence>
<dbReference type="InterPro" id="IPR046994">
    <property type="entry name" value="STAT5_CC"/>
</dbReference>
<keyword evidence="11 13" id="KW-0539">Nucleus</keyword>
<reference evidence="15 16" key="1">
    <citation type="submission" date="2023-09" db="EMBL/GenBank/DDBJ databases">
        <authorList>
            <person name="Wang M."/>
        </authorList>
    </citation>
    <scope>NUCLEOTIDE SEQUENCE [LARGE SCALE GENOMIC DNA]</scope>
    <source>
        <strain evidence="15">GT-2023</strain>
        <tissue evidence="15">Liver</tissue>
    </source>
</reference>
<evidence type="ECO:0000313" key="15">
    <source>
        <dbReference type="EMBL" id="KAL1277981.1"/>
    </source>
</evidence>
<dbReference type="SUPFAM" id="SSF47655">
    <property type="entry name" value="STAT"/>
    <property type="match status" value="1"/>
</dbReference>
<keyword evidence="10 13" id="KW-0804">Transcription</keyword>
<evidence type="ECO:0000256" key="7">
    <source>
        <dbReference type="ARBA" id="ARBA00023015"/>
    </source>
</evidence>
<keyword evidence="9 13" id="KW-0010">Activator</keyword>
<dbReference type="Gene3D" id="1.10.238.10">
    <property type="entry name" value="EF-hand"/>
    <property type="match status" value="1"/>
</dbReference>
<comment type="similarity">
    <text evidence="3 13">Belongs to the transcription factor STAT family.</text>
</comment>
<dbReference type="InterPro" id="IPR035858">
    <property type="entry name" value="STAT5a/5b_DBD"/>
</dbReference>
<evidence type="ECO:0000256" key="5">
    <source>
        <dbReference type="ARBA" id="ARBA00022553"/>
    </source>
</evidence>
<sequence length="766" mass="87327">MQSLYGQHFPIEVRHYLSQWIEGQLWDAIDLENPQEEIKAKRLLDSLIQELQKKAEHQVGEDGFLLKIKLGHYASQLKVLPVLCLCMQFCIQYIVYGDKAITQNSYNSSSPVGGLMDSMSQKYHQINQAFEELRILTQDTENDLRKLQHNQEYFIIQYQESLRIQAQLSSLATLPPADRQLREPSLLSKRATVEAWLTREANTLQKYRLGLAEKHQKTLALLRKQQTVILDDELIQWKRRQQLAGNGGPPEGGLDILQSWCEKLAETIWQNRQQIRRAEHLRQQLPIPGPIEELLTELNSTITDIISALVTSTFIIEKQPPQVLKTQTKFAATVRLLVGGKLNVHMNPPQVKATIISEQQAKALLKNENTRNDSSGEILNNNCVMEYHQTTGTLSAHFRNMSLKRIRRSDRRGAESVTEEKFTILFESQFSVGGNELVFQVKTLSLPVVVIVHGSQDNNATATVLWDNAFAEPGRVPFIVPDKVLWPQLCEALNMKYKAEVQSNRGLSEENLVFLAQKAFSSSSVNPEDYRNMTMTWSQFNRESLPGRNFTFWQWFDGVMELTKKHLKPHWNDGAILGFVNKQQAQDMLMSKPNGTFLLRFSDSEIGGITIAWVAENPNKAGERMVWNLMPYTTKDFSIRSLADRISDLNHLLFLYPDRPKDEVFSKYYTPPLSKAVDGYVKPQIKQVVPEFATPNPDPAANPTYMDHAASPAVNQPHAYGLYPPIGDPMLDADGDFDLDDTMDVARHVEELLRRPMEGQWSGQQS</sequence>
<evidence type="ECO:0000256" key="8">
    <source>
        <dbReference type="ARBA" id="ARBA00023125"/>
    </source>
</evidence>
<feature type="domain" description="SH2" evidence="14">
    <location>
        <begin position="571"/>
        <end position="672"/>
    </location>
</feature>
<dbReference type="Gene3D" id="1.10.532.10">
    <property type="entry name" value="STAT transcription factor, N-terminal domain"/>
    <property type="match status" value="1"/>
</dbReference>
<dbReference type="InterPro" id="IPR001217">
    <property type="entry name" value="STAT"/>
</dbReference>
<evidence type="ECO:0000256" key="12">
    <source>
        <dbReference type="PROSITE-ProRule" id="PRU00191"/>
    </source>
</evidence>
<dbReference type="InterPro" id="IPR015988">
    <property type="entry name" value="STAT_TF_CC"/>
</dbReference>
<dbReference type="Pfam" id="PF02865">
    <property type="entry name" value="STAT_int"/>
    <property type="match status" value="1"/>
</dbReference>
<dbReference type="CDD" id="cd16849">
    <property type="entry name" value="STAT5_DBD"/>
    <property type="match status" value="1"/>
</dbReference>
<dbReference type="InterPro" id="IPR013799">
    <property type="entry name" value="STAT_TF_prot_interaction"/>
</dbReference>
<dbReference type="SUPFAM" id="SSF55550">
    <property type="entry name" value="SH2 domain"/>
    <property type="match status" value="1"/>
</dbReference>
<keyword evidence="5 13" id="KW-0597">Phosphoprotein</keyword>
<dbReference type="InterPro" id="IPR012345">
    <property type="entry name" value="STAT_TF_DNA-bd_N"/>
</dbReference>